<accession>A0A838ZPR3</accession>
<proteinExistence type="predicted"/>
<evidence type="ECO:0000313" key="2">
    <source>
        <dbReference type="Proteomes" id="UP000552241"/>
    </source>
</evidence>
<dbReference type="PANTHER" id="PTHR36452:SF1">
    <property type="entry name" value="DUF2461 DOMAIN-CONTAINING PROTEIN"/>
    <property type="match status" value="1"/>
</dbReference>
<keyword evidence="2" id="KW-1185">Reference proteome</keyword>
<sequence length="222" mass="26360">MSHFTPEFLQFLRELPANNNRDWFHENKKHYEQFVKFPFEKFVTDLIEAFSKEGLAVGELTAKECIFRIYRDVRFGLDKSPYKIHVSALIAPGGRKSMNSFGAYVELSGEHVRLYSGAYQPSPELLVQIRQKIYDEPERLQELISDKKFKQNFGEIRGEKNKRINKPFSEIIENQPLILNKSFYYFKNYESENVLKKDFIQRLVKDYKIIQPLNQYLEEAIK</sequence>
<gene>
    <name evidence="1" type="ORF">HU137_08810</name>
</gene>
<evidence type="ECO:0000313" key="1">
    <source>
        <dbReference type="EMBL" id="MBA5629866.1"/>
    </source>
</evidence>
<dbReference type="NCBIfam" id="TIGR02453">
    <property type="entry name" value="TIGR02453 family protein"/>
    <property type="match status" value="1"/>
</dbReference>
<dbReference type="RefSeq" id="WP_182043475.1">
    <property type="nucleotide sequence ID" value="NZ_JACDZE010000002.1"/>
</dbReference>
<name>A0A838ZPR3_9FLAO</name>
<dbReference type="PIRSF" id="PIRSF028451">
    <property type="entry name" value="UCP028451"/>
    <property type="match status" value="1"/>
</dbReference>
<protein>
    <submittedName>
        <fullName evidence="1">DUF2461 domain-containing protein</fullName>
    </submittedName>
</protein>
<dbReference type="PANTHER" id="PTHR36452">
    <property type="entry name" value="CHROMOSOME 12, WHOLE GENOME SHOTGUN SEQUENCE"/>
    <property type="match status" value="1"/>
</dbReference>
<dbReference type="AlphaFoldDB" id="A0A838ZPR3"/>
<dbReference type="Pfam" id="PF09365">
    <property type="entry name" value="DUF2461"/>
    <property type="match status" value="1"/>
</dbReference>
<reference evidence="1 2" key="1">
    <citation type="submission" date="2020-07" db="EMBL/GenBank/DDBJ databases">
        <title>Moheibacter lacus sp. nov., a member of the family Flavobacteriaceae isolated from freshwater lake sediment.</title>
        <authorList>
            <person name="Liu Y."/>
        </authorList>
    </citation>
    <scope>NUCLEOTIDE SEQUENCE [LARGE SCALE GENOMIC DNA]</scope>
    <source>
        <strain evidence="1 2">BDHS18</strain>
    </source>
</reference>
<organism evidence="1 2">
    <name type="scientific">Moheibacter lacus</name>
    <dbReference type="NCBI Taxonomy" id="2745851"/>
    <lineage>
        <taxon>Bacteria</taxon>
        <taxon>Pseudomonadati</taxon>
        <taxon>Bacteroidota</taxon>
        <taxon>Flavobacteriia</taxon>
        <taxon>Flavobacteriales</taxon>
        <taxon>Weeksellaceae</taxon>
        <taxon>Moheibacter</taxon>
    </lineage>
</organism>
<dbReference type="Proteomes" id="UP000552241">
    <property type="component" value="Unassembled WGS sequence"/>
</dbReference>
<comment type="caution">
    <text evidence="1">The sequence shown here is derived from an EMBL/GenBank/DDBJ whole genome shotgun (WGS) entry which is preliminary data.</text>
</comment>
<dbReference type="EMBL" id="JACDZE010000002">
    <property type="protein sequence ID" value="MBA5629866.1"/>
    <property type="molecule type" value="Genomic_DNA"/>
</dbReference>
<dbReference type="InterPro" id="IPR015996">
    <property type="entry name" value="UCP028451"/>
</dbReference>
<dbReference type="InterPro" id="IPR012808">
    <property type="entry name" value="CHP02453"/>
</dbReference>